<reference evidence="4" key="2">
    <citation type="submission" date="2023-06" db="EMBL/GenBank/DDBJ databases">
        <authorList>
            <person name="Swenson N.G."/>
            <person name="Wegrzyn J.L."/>
            <person name="Mcevoy S.L."/>
        </authorList>
    </citation>
    <scope>NUCLEOTIDE SEQUENCE</scope>
    <source>
        <strain evidence="4">NS2018</strain>
        <tissue evidence="4">Leaf</tissue>
    </source>
</reference>
<dbReference type="InterPro" id="IPR056253">
    <property type="entry name" value="At2g29880-like_C"/>
</dbReference>
<evidence type="ECO:0000256" key="1">
    <source>
        <dbReference type="SAM" id="MobiDB-lite"/>
    </source>
</evidence>
<sequence length="1081" mass="126858">MGSQNPKNSDRSRVNWTAAMERYFIDLMLNQMHMGNRMGHTFNKQAWTEMMNMFNAKFRTKYDRDTLKSHYSILWKQHNDIKNLLEQNGFDWDDTHKMVMAAEHSWDAYIKANPDAEAYRNKAYMHFNDLCIIYAYTLADGRYSRSSHDIDLDDDVQVVTTGVEIDTIAPASREPTKTDWTPVMDQYLIELMLDQLRKGNKSRNTFSKQAWKDMLMLFNAKFCSQYRKSYLRHRYKKLLKYYADLRSLLEQKGFSWDEKQQMIFANDSVWDKYIKANPSARSYRKKTLLNYRDLGLIFSNASNNGPSVHMRHDRNFKDNSLQAKTGEEKETYSSAGSDSLRMHWTPSMDSYLIDLLLDQILRGNKIGPAFITESWTEMVAMFNANFGSHFDIEALKNRSKHLRRQYNDIKILLEHSGFFWDDIRETVVAEDYVWDSYIKAYPHAQLYRNKSVLNYHKLCVIYGQESSNGRSGRLARCLDLGEEIQSHANRDCSRIDWTPLMDRHFIDLMLEHVCKGNRIGYTFNNEAWIDMAVSFVERFGLQYDKDLLRIQHQSLGKQYNDMKNLLEHGGFFWDERRQRVTAYGDVWDAYIKEHPDAKSYRTRATPNYNDLCLIYGNSTSDGRGNQSHLICNGDGAKSDNDYYWRTDWTPPMDRCFIDLMLEQVRQGSMIDRKFSKQAWAIMVSKFREEFGSQHNKDILKSRFVNLKKRFNDMRNLVDNSGFAWDEMQQMIVAAPCLWDAYIKEYPDARPYHNRTLPNYNDLFLIYGNANADVEQNCFSHSMDSEDFLLEVNDDEEDDRSSNCSDPSTTYWSKPMEKYFINLMLEQVHRGNKVGHRFNEHAWAWMIASINEKFGLLCDKEVLEQQYFSLMNEYNNITDLLSRDGFAWDNTQQTIIADGNVWEACVKDYPDAISYRGRNLDIYHDLCVIYGERSSVESSSSEDVKTENDKHVFDTGVDNIFIDLHTPAAEFDISNKKKKRKSPTSSTLARSRKVQRPIKEEMQDALDEIAGVIKATWAGYEGDEKDCSSIENIVDALQAIPDMNDELFLEACQLLEDEKKAKMFVEMNVSRRRKWLLRKLHR</sequence>
<feature type="domain" description="Myb/SANT-like" evidence="2">
    <location>
        <begin position="15"/>
        <end position="109"/>
    </location>
</feature>
<keyword evidence="5" id="KW-1185">Reference proteome</keyword>
<protein>
    <recommendedName>
        <fullName evidence="6">L10-interacting MYB domain-containing protein</fullName>
    </recommendedName>
</protein>
<feature type="domain" description="Myb/SANT-like" evidence="2">
    <location>
        <begin position="648"/>
        <end position="741"/>
    </location>
</feature>
<evidence type="ECO:0000313" key="5">
    <source>
        <dbReference type="Proteomes" id="UP001168877"/>
    </source>
</evidence>
<dbReference type="Pfam" id="PF24769">
    <property type="entry name" value="At2g29880_C"/>
    <property type="match status" value="1"/>
</dbReference>
<name>A0AA39W298_ACESA</name>
<dbReference type="PANTHER" id="PTHR46929:SF33">
    <property type="entry name" value="L10-INTERACTING MYB DOMAIN-CONTAINING PROTEIN-LIKE ISOFORM X1"/>
    <property type="match status" value="1"/>
</dbReference>
<dbReference type="Pfam" id="PF12776">
    <property type="entry name" value="Myb_DNA-bind_3"/>
    <property type="match status" value="6"/>
</dbReference>
<feature type="domain" description="At2g29880-like C-terminal" evidence="3">
    <location>
        <begin position="1032"/>
        <end position="1077"/>
    </location>
</feature>
<feature type="domain" description="Myb/SANT-like" evidence="2">
    <location>
        <begin position="497"/>
        <end position="590"/>
    </location>
</feature>
<gene>
    <name evidence="4" type="ORF">LWI29_022084</name>
</gene>
<accession>A0AA39W298</accession>
<feature type="region of interest" description="Disordered" evidence="1">
    <location>
        <begin position="972"/>
        <end position="993"/>
    </location>
</feature>
<dbReference type="InterPro" id="IPR024752">
    <property type="entry name" value="Myb/SANT-like_dom"/>
</dbReference>
<evidence type="ECO:0008006" key="6">
    <source>
        <dbReference type="Google" id="ProtNLM"/>
    </source>
</evidence>
<dbReference type="EMBL" id="JAUESC010000003">
    <property type="protein sequence ID" value="KAK0601195.1"/>
    <property type="molecule type" value="Genomic_DNA"/>
</dbReference>
<feature type="domain" description="Myb/SANT-like" evidence="2">
    <location>
        <begin position="810"/>
        <end position="903"/>
    </location>
</feature>
<feature type="domain" description="Myb/SANT-like" evidence="2">
    <location>
        <begin position="180"/>
        <end position="273"/>
    </location>
</feature>
<reference evidence="4" key="1">
    <citation type="journal article" date="2022" name="Plant J.">
        <title>Strategies of tolerance reflected in two North American maple genomes.</title>
        <authorList>
            <person name="McEvoy S.L."/>
            <person name="Sezen U.U."/>
            <person name="Trouern-Trend A."/>
            <person name="McMahon S.M."/>
            <person name="Schaberg P.G."/>
            <person name="Yang J."/>
            <person name="Wegrzyn J.L."/>
            <person name="Swenson N.G."/>
        </authorList>
    </citation>
    <scope>NUCLEOTIDE SEQUENCE</scope>
    <source>
        <strain evidence="4">NS2018</strain>
    </source>
</reference>
<comment type="caution">
    <text evidence="4">The sequence shown here is derived from an EMBL/GenBank/DDBJ whole genome shotgun (WGS) entry which is preliminary data.</text>
</comment>
<feature type="domain" description="Myb/SANT-like" evidence="2">
    <location>
        <begin position="343"/>
        <end position="437"/>
    </location>
</feature>
<dbReference type="PANTHER" id="PTHR46929">
    <property type="entry name" value="EXPRESSED PROTEIN"/>
    <property type="match status" value="1"/>
</dbReference>
<evidence type="ECO:0000259" key="2">
    <source>
        <dbReference type="Pfam" id="PF12776"/>
    </source>
</evidence>
<proteinExistence type="predicted"/>
<organism evidence="4 5">
    <name type="scientific">Acer saccharum</name>
    <name type="common">Sugar maple</name>
    <dbReference type="NCBI Taxonomy" id="4024"/>
    <lineage>
        <taxon>Eukaryota</taxon>
        <taxon>Viridiplantae</taxon>
        <taxon>Streptophyta</taxon>
        <taxon>Embryophyta</taxon>
        <taxon>Tracheophyta</taxon>
        <taxon>Spermatophyta</taxon>
        <taxon>Magnoliopsida</taxon>
        <taxon>eudicotyledons</taxon>
        <taxon>Gunneridae</taxon>
        <taxon>Pentapetalae</taxon>
        <taxon>rosids</taxon>
        <taxon>malvids</taxon>
        <taxon>Sapindales</taxon>
        <taxon>Sapindaceae</taxon>
        <taxon>Hippocastanoideae</taxon>
        <taxon>Acereae</taxon>
        <taxon>Acer</taxon>
    </lineage>
</organism>
<dbReference type="Proteomes" id="UP001168877">
    <property type="component" value="Unassembled WGS sequence"/>
</dbReference>
<evidence type="ECO:0000313" key="4">
    <source>
        <dbReference type="EMBL" id="KAK0601195.1"/>
    </source>
</evidence>
<dbReference type="AlphaFoldDB" id="A0AA39W298"/>
<evidence type="ECO:0000259" key="3">
    <source>
        <dbReference type="Pfam" id="PF24769"/>
    </source>
</evidence>